<keyword evidence="5 6" id="KW-0472">Membrane</keyword>
<organism evidence="7 8">
    <name type="scientific">Pontibacter burrus</name>
    <dbReference type="NCBI Taxonomy" id="2704466"/>
    <lineage>
        <taxon>Bacteria</taxon>
        <taxon>Pseudomonadati</taxon>
        <taxon>Bacteroidota</taxon>
        <taxon>Cytophagia</taxon>
        <taxon>Cytophagales</taxon>
        <taxon>Hymenobacteraceae</taxon>
        <taxon>Pontibacter</taxon>
    </lineage>
</organism>
<dbReference type="GO" id="GO:0016020">
    <property type="term" value="C:membrane"/>
    <property type="evidence" value="ECO:0007669"/>
    <property type="project" value="UniProtKB-SubCell"/>
</dbReference>
<evidence type="ECO:0000313" key="8">
    <source>
        <dbReference type="Proteomes" id="UP000474777"/>
    </source>
</evidence>
<gene>
    <name evidence="7" type="ORF">GXP69_04820</name>
</gene>
<feature type="transmembrane region" description="Helical" evidence="6">
    <location>
        <begin position="224"/>
        <end position="244"/>
    </location>
</feature>
<proteinExistence type="inferred from homology"/>
<feature type="transmembrane region" description="Helical" evidence="6">
    <location>
        <begin position="37"/>
        <end position="58"/>
    </location>
</feature>
<feature type="transmembrane region" description="Helical" evidence="6">
    <location>
        <begin position="256"/>
        <end position="275"/>
    </location>
</feature>
<dbReference type="PANTHER" id="PTHR30238">
    <property type="entry name" value="MEMBRANE BOUND PREDICTED REDOX MODULATOR"/>
    <property type="match status" value="1"/>
</dbReference>
<dbReference type="NCBIfam" id="TIGR03718">
    <property type="entry name" value="R_switched_Alx"/>
    <property type="match status" value="1"/>
</dbReference>
<keyword evidence="8" id="KW-1185">Reference proteome</keyword>
<keyword evidence="3 6" id="KW-0812">Transmembrane</keyword>
<dbReference type="AlphaFoldDB" id="A0A6B3LU29"/>
<dbReference type="InterPro" id="IPR022369">
    <property type="entry name" value="Integral_membrane_TerC_rswitch"/>
</dbReference>
<keyword evidence="4 6" id="KW-1133">Transmembrane helix</keyword>
<reference evidence="7 8" key="1">
    <citation type="submission" date="2020-02" db="EMBL/GenBank/DDBJ databases">
        <authorList>
            <person name="Kim M.K."/>
        </authorList>
    </citation>
    <scope>NUCLEOTIDE SEQUENCE [LARGE SCALE GENOMIC DNA]</scope>
    <source>
        <strain evidence="7 8">BT327</strain>
    </source>
</reference>
<dbReference type="InterPro" id="IPR005496">
    <property type="entry name" value="Integral_membrane_TerC"/>
</dbReference>
<accession>A0A6B3LU29</accession>
<feature type="transmembrane region" description="Helical" evidence="6">
    <location>
        <begin position="281"/>
        <end position="300"/>
    </location>
</feature>
<evidence type="ECO:0000256" key="2">
    <source>
        <dbReference type="ARBA" id="ARBA00007511"/>
    </source>
</evidence>
<dbReference type="RefSeq" id="WP_163913011.1">
    <property type="nucleotide sequence ID" value="NZ_JAAGWD010000002.1"/>
</dbReference>
<evidence type="ECO:0000256" key="3">
    <source>
        <dbReference type="ARBA" id="ARBA00022692"/>
    </source>
</evidence>
<evidence type="ECO:0000313" key="7">
    <source>
        <dbReference type="EMBL" id="NEM97010.1"/>
    </source>
</evidence>
<evidence type="ECO:0000256" key="1">
    <source>
        <dbReference type="ARBA" id="ARBA00004141"/>
    </source>
</evidence>
<name>A0A6B3LU29_9BACT</name>
<comment type="caution">
    <text evidence="7">The sequence shown here is derived from an EMBL/GenBank/DDBJ whole genome shotgun (WGS) entry which is preliminary data.</text>
</comment>
<dbReference type="PANTHER" id="PTHR30238:SF0">
    <property type="entry name" value="THYLAKOID MEMBRANE PROTEIN TERC, CHLOROPLASTIC"/>
    <property type="match status" value="1"/>
</dbReference>
<evidence type="ECO:0000256" key="5">
    <source>
        <dbReference type="ARBA" id="ARBA00023136"/>
    </source>
</evidence>
<feature type="transmembrane region" description="Helical" evidence="6">
    <location>
        <begin position="194"/>
        <end position="218"/>
    </location>
</feature>
<protein>
    <submittedName>
        <fullName evidence="7">TerC family protein</fullName>
    </submittedName>
</protein>
<feature type="transmembrane region" description="Helical" evidence="6">
    <location>
        <begin position="70"/>
        <end position="90"/>
    </location>
</feature>
<evidence type="ECO:0000256" key="6">
    <source>
        <dbReference type="SAM" id="Phobius"/>
    </source>
</evidence>
<evidence type="ECO:0000256" key="4">
    <source>
        <dbReference type="ARBA" id="ARBA00022989"/>
    </source>
</evidence>
<feature type="transmembrane region" description="Helical" evidence="6">
    <location>
        <begin position="130"/>
        <end position="148"/>
    </location>
</feature>
<dbReference type="Pfam" id="PF03741">
    <property type="entry name" value="TerC"/>
    <property type="match status" value="1"/>
</dbReference>
<dbReference type="EMBL" id="JAAGWD010000002">
    <property type="protein sequence ID" value="NEM97010.1"/>
    <property type="molecule type" value="Genomic_DNA"/>
</dbReference>
<comment type="similarity">
    <text evidence="2">Belongs to the TerC family.</text>
</comment>
<sequence>MDNIYFWIIFNVFVLIMLGLDLLVFHRKAHEVKIKEALGWSAFWIGLAMAFNALIYYLEGSGPALEFLTGYLIEKSLSVDNLFVFILIFNYFKVPAKFQHKILFWGILGALIFRAIFILVGVTLIAKFHFIIYILGAFLVFTGIKMAFSKGDNELHPEQNPFIVWISQKLPFTKTSVGGKFFTRIDGKLYATPLFLVLIMVETTDIVFAADSIPAILAISKDPFIVYTSNVFALLGLRALYFALAGIMQLFHYLHYGLSVILAFIGFKLILSDIYHIDMRIALGVVGGILAISIIASLMFPKKEAPVPLPQDFEEKKEDEKK</sequence>
<feature type="transmembrane region" description="Helical" evidence="6">
    <location>
        <begin position="102"/>
        <end position="124"/>
    </location>
</feature>
<dbReference type="Proteomes" id="UP000474777">
    <property type="component" value="Unassembled WGS sequence"/>
</dbReference>
<feature type="transmembrane region" description="Helical" evidence="6">
    <location>
        <begin position="6"/>
        <end position="25"/>
    </location>
</feature>
<comment type="subcellular location">
    <subcellularLocation>
        <location evidence="1">Membrane</location>
        <topology evidence="1">Multi-pass membrane protein</topology>
    </subcellularLocation>
</comment>